<dbReference type="Proteomes" id="UP000789702">
    <property type="component" value="Unassembled WGS sequence"/>
</dbReference>
<dbReference type="EMBL" id="CAJVPU010000136">
    <property type="protein sequence ID" value="CAG8441764.1"/>
    <property type="molecule type" value="Genomic_DNA"/>
</dbReference>
<reference evidence="1" key="1">
    <citation type="submission" date="2021-06" db="EMBL/GenBank/DDBJ databases">
        <authorList>
            <person name="Kallberg Y."/>
            <person name="Tangrot J."/>
            <person name="Rosling A."/>
        </authorList>
    </citation>
    <scope>NUCLEOTIDE SEQUENCE</scope>
    <source>
        <strain evidence="1">IL203A</strain>
    </source>
</reference>
<evidence type="ECO:0000313" key="1">
    <source>
        <dbReference type="EMBL" id="CAG8441764.1"/>
    </source>
</evidence>
<comment type="caution">
    <text evidence="1">The sequence shown here is derived from an EMBL/GenBank/DDBJ whole genome shotgun (WGS) entry which is preliminary data.</text>
</comment>
<gene>
    <name evidence="1" type="ORF">DHETER_LOCUS309</name>
</gene>
<accession>A0ACA9JXZ1</accession>
<protein>
    <submittedName>
        <fullName evidence="1">5801_t:CDS:1</fullName>
    </submittedName>
</protein>
<evidence type="ECO:0000313" key="2">
    <source>
        <dbReference type="Proteomes" id="UP000789702"/>
    </source>
</evidence>
<name>A0ACA9JXZ1_9GLOM</name>
<keyword evidence="2" id="KW-1185">Reference proteome</keyword>
<organism evidence="1 2">
    <name type="scientific">Dentiscutata heterogama</name>
    <dbReference type="NCBI Taxonomy" id="1316150"/>
    <lineage>
        <taxon>Eukaryota</taxon>
        <taxon>Fungi</taxon>
        <taxon>Fungi incertae sedis</taxon>
        <taxon>Mucoromycota</taxon>
        <taxon>Glomeromycotina</taxon>
        <taxon>Glomeromycetes</taxon>
        <taxon>Diversisporales</taxon>
        <taxon>Gigasporaceae</taxon>
        <taxon>Dentiscutata</taxon>
    </lineage>
</organism>
<proteinExistence type="predicted"/>
<sequence>MYCSDVKSFNQETAKGVKYKRRSILLCNSAPVIREIILPLSRVKSGIYENYSDLCLEKLKFWPFSSAYLNEYTIVATKKLFSYS</sequence>